<comment type="caution">
    <text evidence="1">The sequence shown here is derived from an EMBL/GenBank/DDBJ whole genome shotgun (WGS) entry which is preliminary data.</text>
</comment>
<reference evidence="1" key="1">
    <citation type="journal article" date="2015" name="Nature">
        <title>Complex archaea that bridge the gap between prokaryotes and eukaryotes.</title>
        <authorList>
            <person name="Spang A."/>
            <person name="Saw J.H."/>
            <person name="Jorgensen S.L."/>
            <person name="Zaremba-Niedzwiedzka K."/>
            <person name="Martijn J."/>
            <person name="Lind A.E."/>
            <person name="van Eijk R."/>
            <person name="Schleper C."/>
            <person name="Guy L."/>
            <person name="Ettema T.J."/>
        </authorList>
    </citation>
    <scope>NUCLEOTIDE SEQUENCE</scope>
</reference>
<protein>
    <submittedName>
        <fullName evidence="1">Uncharacterized protein</fullName>
    </submittedName>
</protein>
<evidence type="ECO:0000313" key="1">
    <source>
        <dbReference type="EMBL" id="KKL85512.1"/>
    </source>
</evidence>
<gene>
    <name evidence="1" type="ORF">LCGC14_1953980</name>
</gene>
<sequence length="65" mass="7838">MSDEKAKLKKAIRDFKDCPFGEWLDGDYYSLTRSKPEDDIETRRLRRKLQEYDDCPLDAFFDGWL</sequence>
<accession>A0A0F9IDN5</accession>
<dbReference type="AlphaFoldDB" id="A0A0F9IDN5"/>
<organism evidence="1">
    <name type="scientific">marine sediment metagenome</name>
    <dbReference type="NCBI Taxonomy" id="412755"/>
    <lineage>
        <taxon>unclassified sequences</taxon>
        <taxon>metagenomes</taxon>
        <taxon>ecological metagenomes</taxon>
    </lineage>
</organism>
<name>A0A0F9IDN5_9ZZZZ</name>
<proteinExistence type="predicted"/>
<dbReference type="EMBL" id="LAZR01021384">
    <property type="protein sequence ID" value="KKL85512.1"/>
    <property type="molecule type" value="Genomic_DNA"/>
</dbReference>